<dbReference type="GO" id="GO:0008840">
    <property type="term" value="F:4-hydroxy-tetrahydrodipicolinate synthase activity"/>
    <property type="evidence" value="ECO:0007669"/>
    <property type="project" value="TreeGrafter"/>
</dbReference>
<evidence type="ECO:0000256" key="3">
    <source>
        <dbReference type="PIRSR" id="PIRSR001365-2"/>
    </source>
</evidence>
<organism evidence="4 5">
    <name type="scientific">Metarhizium robertsii</name>
    <dbReference type="NCBI Taxonomy" id="568076"/>
    <lineage>
        <taxon>Eukaryota</taxon>
        <taxon>Fungi</taxon>
        <taxon>Dikarya</taxon>
        <taxon>Ascomycota</taxon>
        <taxon>Pezizomycotina</taxon>
        <taxon>Sordariomycetes</taxon>
        <taxon>Hypocreomycetidae</taxon>
        <taxon>Hypocreales</taxon>
        <taxon>Clavicipitaceae</taxon>
        <taxon>Metarhizium</taxon>
    </lineage>
</organism>
<protein>
    <submittedName>
        <fullName evidence="4">Dihydrodipicolinate synthase/N-acetylneuraminate lyase family protein</fullName>
    </submittedName>
</protein>
<accession>A0A0A1UWI7</accession>
<dbReference type="PIRSF" id="PIRSF001365">
    <property type="entry name" value="DHDPS"/>
    <property type="match status" value="1"/>
</dbReference>
<dbReference type="PANTHER" id="PTHR12128">
    <property type="entry name" value="DIHYDRODIPICOLINATE SYNTHASE"/>
    <property type="match status" value="1"/>
</dbReference>
<comment type="similarity">
    <text evidence="1">Belongs to the DapA family.</text>
</comment>
<dbReference type="CDD" id="cd00408">
    <property type="entry name" value="DHDPS-like"/>
    <property type="match status" value="1"/>
</dbReference>
<dbReference type="PANTHER" id="PTHR12128:SF68">
    <property type="entry name" value="DIHYDRODIPICOLINATE SYNTHETASE"/>
    <property type="match status" value="1"/>
</dbReference>
<keyword evidence="1 4" id="KW-0456">Lyase</keyword>
<evidence type="ECO:0000313" key="5">
    <source>
        <dbReference type="Proteomes" id="UP000030151"/>
    </source>
</evidence>
<feature type="binding site" evidence="3">
    <location>
        <position position="58"/>
    </location>
    <ligand>
        <name>pyruvate</name>
        <dbReference type="ChEBI" id="CHEBI:15361"/>
    </ligand>
</feature>
<evidence type="ECO:0000256" key="2">
    <source>
        <dbReference type="PIRSR" id="PIRSR001365-1"/>
    </source>
</evidence>
<dbReference type="eggNOG" id="ENOG502QWNS">
    <property type="taxonomic scope" value="Eukaryota"/>
</dbReference>
<dbReference type="HOGENOM" id="CLU_049343_0_0_1"/>
<gene>
    <name evidence="4" type="ORF">X797_004522</name>
</gene>
<reference evidence="4 5" key="1">
    <citation type="submission" date="2014-02" db="EMBL/GenBank/DDBJ databases">
        <title>The genome sequence of the entomopathogenic fungus Metarhizium robertsii ARSEF 2575.</title>
        <authorList>
            <person name="Giuliano Garisto Donzelli B."/>
            <person name="Roe B.A."/>
            <person name="Macmil S.L."/>
            <person name="Krasnoff S.B."/>
            <person name="Gibson D.M."/>
        </authorList>
    </citation>
    <scope>NUCLEOTIDE SEQUENCE [LARGE SCALE GENOMIC DNA]</scope>
    <source>
        <strain evidence="4 5">ARSEF 2575</strain>
    </source>
</reference>
<dbReference type="EMBL" id="JELW01000005">
    <property type="protein sequence ID" value="EXV02392.1"/>
    <property type="molecule type" value="Genomic_DNA"/>
</dbReference>
<comment type="caution">
    <text evidence="4">The sequence shown here is derived from an EMBL/GenBank/DDBJ whole genome shotgun (WGS) entry which is preliminary data.</text>
</comment>
<dbReference type="InterPro" id="IPR002220">
    <property type="entry name" value="DapA-like"/>
</dbReference>
<feature type="active site" description="Proton donor/acceptor" evidence="2">
    <location>
        <position position="152"/>
    </location>
</feature>
<proteinExistence type="inferred from homology"/>
<dbReference type="SUPFAM" id="SSF51569">
    <property type="entry name" value="Aldolase"/>
    <property type="match status" value="1"/>
</dbReference>
<dbReference type="PRINTS" id="PR00146">
    <property type="entry name" value="DHPICSNTHASE"/>
</dbReference>
<dbReference type="SMART" id="SM01130">
    <property type="entry name" value="DHDPS"/>
    <property type="match status" value="1"/>
</dbReference>
<name>A0A0A1UWI7_9HYPO</name>
<dbReference type="AlphaFoldDB" id="A0A0A1UWI7"/>
<dbReference type="InterPro" id="IPR013785">
    <property type="entry name" value="Aldolase_TIM"/>
</dbReference>
<dbReference type="Gene3D" id="3.20.20.70">
    <property type="entry name" value="Aldolase class I"/>
    <property type="match status" value="1"/>
</dbReference>
<evidence type="ECO:0000313" key="4">
    <source>
        <dbReference type="EMBL" id="EXV02392.1"/>
    </source>
</evidence>
<feature type="active site" description="Schiff-base intermediate with substrate" evidence="2">
    <location>
        <position position="181"/>
    </location>
</feature>
<feature type="binding site" evidence="3">
    <location>
        <position position="226"/>
    </location>
    <ligand>
        <name>pyruvate</name>
        <dbReference type="ChEBI" id="CHEBI:15361"/>
    </ligand>
</feature>
<evidence type="ECO:0000256" key="1">
    <source>
        <dbReference type="PIRNR" id="PIRNR001365"/>
    </source>
</evidence>
<dbReference type="OrthoDB" id="191315at2759"/>
<sequence>MSSPPPPGIYVPVPTFFASKSSSAYDAAIPPVDIATQSAHAIYLAKSGIKGLVIFGSTGESVHIHPRDRRAVLQGVRDALVHEGFRDYPIIAGTATASIEETVEQLTDAKEAGAQWGMVLAPGYNAAVTPQEGIVGWFTAVADRSPIPILVYHFPGVSNMVKVTPATFATLAAHRNVVGCKLSHGDVSLLTQIALNPAIDAARFHVFTGLGQQLLPVVSVGCVGAIDASAGFFPKSLVRLLELAGKTRPTEAEARERRELQYKVSCMEEIIVKHGIVGIKEATSRLRGFGDVDGSRLPLHGTIQGGENEWKNWEGVLAALEEVEKRL</sequence>
<dbReference type="Pfam" id="PF00701">
    <property type="entry name" value="DHDPS"/>
    <property type="match status" value="1"/>
</dbReference>
<dbReference type="Proteomes" id="UP000030151">
    <property type="component" value="Unassembled WGS sequence"/>
</dbReference>